<reference evidence="2" key="1">
    <citation type="journal article" date="2017" name="bioRxiv">
        <title>Comparative analysis of the genomes of Stylophora pistillata and Acropora digitifera provides evidence for extensive differences between species of corals.</title>
        <authorList>
            <person name="Voolstra C.R."/>
            <person name="Li Y."/>
            <person name="Liew Y.J."/>
            <person name="Baumgarten S."/>
            <person name="Zoccola D."/>
            <person name="Flot J.-F."/>
            <person name="Tambutte S."/>
            <person name="Allemand D."/>
            <person name="Aranda M."/>
        </authorList>
    </citation>
    <scope>NUCLEOTIDE SEQUENCE [LARGE SCALE GENOMIC DNA]</scope>
</reference>
<dbReference type="InterPro" id="IPR008699">
    <property type="entry name" value="NDUFB8"/>
</dbReference>
<dbReference type="OrthoDB" id="2014058at2759"/>
<accession>A0A2B4S6G0</accession>
<name>A0A2B4S6G0_STYPI</name>
<keyword evidence="2" id="KW-1185">Reference proteome</keyword>
<dbReference type="PANTHER" id="PTHR12840">
    <property type="entry name" value="NADH-UBIQUINONE OXIDOREDUCTASE ASHI SUBUNIT"/>
    <property type="match status" value="1"/>
</dbReference>
<protein>
    <submittedName>
        <fullName evidence="1">NADH dehydrogenase [ubiquinone] 1 beta subcomplex subunit 8, mitochondrial</fullName>
    </submittedName>
</protein>
<dbReference type="GO" id="GO:0005739">
    <property type="term" value="C:mitochondrion"/>
    <property type="evidence" value="ECO:0007669"/>
    <property type="project" value="InterPro"/>
</dbReference>
<evidence type="ECO:0000313" key="1">
    <source>
        <dbReference type="EMBL" id="PFX24633.1"/>
    </source>
</evidence>
<keyword evidence="1" id="KW-0830">Ubiquinone</keyword>
<dbReference type="STRING" id="50429.A0A2B4S6G0"/>
<dbReference type="AlphaFoldDB" id="A0A2B4S6G0"/>
<sequence length="188" mass="21862">MAARGGLRLGQALLRRAAFRPQTLIGIRKASDDHIKYPIPTPEDDWKNFNRPWPDDGYALGDYPNLPEICNQRRQHLGWWDVQERRNYNEPIHLDEDALNVWVWSEVTCNDRYTPGEILMQLGIATATLCFVGYLSYLYDQTDRNPAVPKEYPFNNLYLERGGDPNKDPSEEVFHPDQRVIPRNLYGS</sequence>
<comment type="caution">
    <text evidence="1">The sequence shown here is derived from an EMBL/GenBank/DDBJ whole genome shotgun (WGS) entry which is preliminary data.</text>
</comment>
<gene>
    <name evidence="1" type="primary">NDUFB8</name>
    <name evidence="1" type="ORF">AWC38_SpisGene10760</name>
</gene>
<organism evidence="1 2">
    <name type="scientific">Stylophora pistillata</name>
    <name type="common">Smooth cauliflower coral</name>
    <dbReference type="NCBI Taxonomy" id="50429"/>
    <lineage>
        <taxon>Eukaryota</taxon>
        <taxon>Metazoa</taxon>
        <taxon>Cnidaria</taxon>
        <taxon>Anthozoa</taxon>
        <taxon>Hexacorallia</taxon>
        <taxon>Scleractinia</taxon>
        <taxon>Astrocoeniina</taxon>
        <taxon>Pocilloporidae</taxon>
        <taxon>Stylophora</taxon>
    </lineage>
</organism>
<dbReference type="Proteomes" id="UP000225706">
    <property type="component" value="Unassembled WGS sequence"/>
</dbReference>
<proteinExistence type="predicted"/>
<evidence type="ECO:0000313" key="2">
    <source>
        <dbReference type="Proteomes" id="UP000225706"/>
    </source>
</evidence>
<dbReference type="PANTHER" id="PTHR12840:SF1">
    <property type="entry name" value="NADH DEHYDROGENASE [UBIQUINONE] 1 BETA SUBCOMPLEX SUBUNIT 8, MITOCHONDRIAL"/>
    <property type="match status" value="1"/>
</dbReference>
<dbReference type="Pfam" id="PF05821">
    <property type="entry name" value="NDUF_B8"/>
    <property type="match status" value="1"/>
</dbReference>
<dbReference type="EMBL" id="LSMT01000171">
    <property type="protein sequence ID" value="PFX24633.1"/>
    <property type="molecule type" value="Genomic_DNA"/>
</dbReference>